<evidence type="ECO:0000313" key="5">
    <source>
        <dbReference type="Proteomes" id="UP000321484"/>
    </source>
</evidence>
<evidence type="ECO:0000256" key="1">
    <source>
        <dbReference type="SAM" id="MobiDB-lite"/>
    </source>
</evidence>
<proteinExistence type="predicted"/>
<dbReference type="AlphaFoldDB" id="A0A511Z107"/>
<keyword evidence="5" id="KW-1185">Reference proteome</keyword>
<evidence type="ECO:0000313" key="4">
    <source>
        <dbReference type="EMBL" id="GEN81140.1"/>
    </source>
</evidence>
<keyword evidence="2" id="KW-0472">Membrane</keyword>
<sequence>MTYPVDTQPGYPQPGYGQPAYAQPGYPQPGYPQPGYPQPAYAQPAYAQPGYYAPATYAAGGYSPGPYGYPAPTTTNGLAVASLVLGLVGLFLIPILASIAAVITGHIARKQVRERGEGGDGLAVGGLVTGYLGAVIWIGILAFAVFLPLILVASSSAASVG</sequence>
<dbReference type="Pfam" id="PF13828">
    <property type="entry name" value="DUF4190"/>
    <property type="match status" value="1"/>
</dbReference>
<reference evidence="4 5" key="1">
    <citation type="submission" date="2019-07" db="EMBL/GenBank/DDBJ databases">
        <title>Whole genome shotgun sequence of Actinotalea fermentans NBRC 105374.</title>
        <authorList>
            <person name="Hosoyama A."/>
            <person name="Uohara A."/>
            <person name="Ohji S."/>
            <person name="Ichikawa N."/>
        </authorList>
    </citation>
    <scope>NUCLEOTIDE SEQUENCE [LARGE SCALE GENOMIC DNA]</scope>
    <source>
        <strain evidence="4 5">NBRC 105374</strain>
    </source>
</reference>
<feature type="domain" description="DUF4190" evidence="3">
    <location>
        <begin position="78"/>
        <end position="138"/>
    </location>
</feature>
<protein>
    <recommendedName>
        <fullName evidence="3">DUF4190 domain-containing protein</fullName>
    </recommendedName>
</protein>
<gene>
    <name evidence="4" type="ORF">AFE02nite_28740</name>
</gene>
<dbReference type="Proteomes" id="UP000321484">
    <property type="component" value="Unassembled WGS sequence"/>
</dbReference>
<feature type="transmembrane region" description="Helical" evidence="2">
    <location>
        <begin position="124"/>
        <end position="151"/>
    </location>
</feature>
<keyword evidence="2" id="KW-0812">Transmembrane</keyword>
<organism evidence="4 5">
    <name type="scientific">Actinotalea fermentans</name>
    <dbReference type="NCBI Taxonomy" id="43671"/>
    <lineage>
        <taxon>Bacteria</taxon>
        <taxon>Bacillati</taxon>
        <taxon>Actinomycetota</taxon>
        <taxon>Actinomycetes</taxon>
        <taxon>Micrococcales</taxon>
        <taxon>Cellulomonadaceae</taxon>
        <taxon>Actinotalea</taxon>
    </lineage>
</organism>
<keyword evidence="2" id="KW-1133">Transmembrane helix</keyword>
<feature type="compositionally biased region" description="Low complexity" evidence="1">
    <location>
        <begin position="8"/>
        <end position="25"/>
    </location>
</feature>
<feature type="region of interest" description="Disordered" evidence="1">
    <location>
        <begin position="1"/>
        <end position="33"/>
    </location>
</feature>
<name>A0A511Z107_9CELL</name>
<evidence type="ECO:0000256" key="2">
    <source>
        <dbReference type="SAM" id="Phobius"/>
    </source>
</evidence>
<feature type="transmembrane region" description="Helical" evidence="2">
    <location>
        <begin position="78"/>
        <end position="103"/>
    </location>
</feature>
<evidence type="ECO:0000259" key="3">
    <source>
        <dbReference type="Pfam" id="PF13828"/>
    </source>
</evidence>
<dbReference type="InterPro" id="IPR025241">
    <property type="entry name" value="DUF4190"/>
</dbReference>
<accession>A0A511Z107</accession>
<comment type="caution">
    <text evidence="4">The sequence shown here is derived from an EMBL/GenBank/DDBJ whole genome shotgun (WGS) entry which is preliminary data.</text>
</comment>
<dbReference type="EMBL" id="BJYK01000009">
    <property type="protein sequence ID" value="GEN81140.1"/>
    <property type="molecule type" value="Genomic_DNA"/>
</dbReference>